<feature type="domain" description="FHA" evidence="1">
    <location>
        <begin position="28"/>
        <end position="79"/>
    </location>
</feature>
<reference evidence="2" key="1">
    <citation type="submission" date="2018-06" db="EMBL/GenBank/DDBJ databases">
        <authorList>
            <person name="Zhirakovskaya E."/>
        </authorList>
    </citation>
    <scope>NUCLEOTIDE SEQUENCE</scope>
</reference>
<proteinExistence type="predicted"/>
<dbReference type="EMBL" id="UOFC01000056">
    <property type="protein sequence ID" value="VAW45385.1"/>
    <property type="molecule type" value="Genomic_DNA"/>
</dbReference>
<accession>A0A3B0VPE1</accession>
<dbReference type="PANTHER" id="PTHR23308">
    <property type="entry name" value="NUCLEAR INHIBITOR OF PROTEIN PHOSPHATASE-1"/>
    <property type="match status" value="1"/>
</dbReference>
<sequence>MNLELALSKSKNYPANQMHKKQFDITGGSIGRDPKCDLVLQCDEKSISRLHAKIQYQKDNKFLICDLSTNGVFINGSEESIGNGKTLQINDGDIIKIGQFELCATINDSSRLVAKSERPVKDSIESSSITSNKVAKKKTAITLGTPSDSFTPPSVFIPDNWDSDLTLETDLTSTHEISPPNNKLHLIKQETKLMNAFLKGLEVNEDFVAEQITPETMDLIGRTLKAAIDGTMLSRENLQKTKADLCLDELTVQASKKTHTSAKHDQKATFIKGQLEAGVLGHIKTTKIFFNTLLDPHHQFQKELPDALTQNYKEVLEDQNDIYHTVKNTIEKLTEELSPDKIEAAFEYQQKIKNKNLSSIKQLSDKLTQNSNKWSFYKQSWKTFIQNAVSIAQKNFESTTILKQVTRMKNKKNAKH</sequence>
<dbReference type="CDD" id="cd00060">
    <property type="entry name" value="FHA"/>
    <property type="match status" value="1"/>
</dbReference>
<name>A0A3B0VPE1_9ZZZZ</name>
<dbReference type="InterPro" id="IPR050923">
    <property type="entry name" value="Cell_Proc_Reg/RNA_Proc"/>
</dbReference>
<dbReference type="PROSITE" id="PS50006">
    <property type="entry name" value="FHA_DOMAIN"/>
    <property type="match status" value="1"/>
</dbReference>
<evidence type="ECO:0000313" key="2">
    <source>
        <dbReference type="EMBL" id="VAW45385.1"/>
    </source>
</evidence>
<dbReference type="InterPro" id="IPR008984">
    <property type="entry name" value="SMAD_FHA_dom_sf"/>
</dbReference>
<dbReference type="Pfam" id="PF00498">
    <property type="entry name" value="FHA"/>
    <property type="match status" value="1"/>
</dbReference>
<dbReference type="InterPro" id="IPR000253">
    <property type="entry name" value="FHA_dom"/>
</dbReference>
<organism evidence="2">
    <name type="scientific">hydrothermal vent metagenome</name>
    <dbReference type="NCBI Taxonomy" id="652676"/>
    <lineage>
        <taxon>unclassified sequences</taxon>
        <taxon>metagenomes</taxon>
        <taxon>ecological metagenomes</taxon>
    </lineage>
</organism>
<evidence type="ECO:0000259" key="1">
    <source>
        <dbReference type="PROSITE" id="PS50006"/>
    </source>
</evidence>
<dbReference type="SMART" id="SM00240">
    <property type="entry name" value="FHA"/>
    <property type="match status" value="1"/>
</dbReference>
<protein>
    <recommendedName>
        <fullName evidence="1">FHA domain-containing protein</fullName>
    </recommendedName>
</protein>
<gene>
    <name evidence="2" type="ORF">MNBD_GAMMA03-1706</name>
</gene>
<dbReference type="Gene3D" id="2.60.200.20">
    <property type="match status" value="1"/>
</dbReference>
<dbReference type="SUPFAM" id="SSF49879">
    <property type="entry name" value="SMAD/FHA domain"/>
    <property type="match status" value="1"/>
</dbReference>
<dbReference type="AlphaFoldDB" id="A0A3B0VPE1"/>